<sequence length="159" mass="17687">MTTMPPSAGPPESKQRSFAQQSAMPPCIFLARIVRKPPVSSPTQPTSRSGVAAREGHMTLRDTRAAVIALFLFFMTRCQLVPQKALALWLATPLETREISARSCMQRLRRERKAIPKAADCPSGNVPTRENPIDSVRHLSFTTTMSYNDDEPCYCFTST</sequence>
<gene>
    <name evidence="1" type="ORF">FB45DRAFT_90471</name>
</gene>
<proteinExistence type="predicted"/>
<comment type="caution">
    <text evidence="1">The sequence shown here is derived from an EMBL/GenBank/DDBJ whole genome shotgun (WGS) entry which is preliminary data.</text>
</comment>
<reference evidence="1" key="1">
    <citation type="submission" date="2023-03" db="EMBL/GenBank/DDBJ databases">
        <title>Massive genome expansion in bonnet fungi (Mycena s.s.) driven by repeated elements and novel gene families across ecological guilds.</title>
        <authorList>
            <consortium name="Lawrence Berkeley National Laboratory"/>
            <person name="Harder C.B."/>
            <person name="Miyauchi S."/>
            <person name="Viragh M."/>
            <person name="Kuo A."/>
            <person name="Thoen E."/>
            <person name="Andreopoulos B."/>
            <person name="Lu D."/>
            <person name="Skrede I."/>
            <person name="Drula E."/>
            <person name="Henrissat B."/>
            <person name="Morin E."/>
            <person name="Kohler A."/>
            <person name="Barry K."/>
            <person name="LaButti K."/>
            <person name="Morin E."/>
            <person name="Salamov A."/>
            <person name="Lipzen A."/>
            <person name="Mereny Z."/>
            <person name="Hegedus B."/>
            <person name="Baldrian P."/>
            <person name="Stursova M."/>
            <person name="Weitz H."/>
            <person name="Taylor A."/>
            <person name="Grigoriev I.V."/>
            <person name="Nagy L.G."/>
            <person name="Martin F."/>
            <person name="Kauserud H."/>
        </authorList>
    </citation>
    <scope>NUCLEOTIDE SEQUENCE</scope>
    <source>
        <strain evidence="1">9284</strain>
    </source>
</reference>
<dbReference type="AlphaFoldDB" id="A0AAD7F5X0"/>
<dbReference type="EMBL" id="JARKIF010000131">
    <property type="protein sequence ID" value="KAJ7603670.1"/>
    <property type="molecule type" value="Genomic_DNA"/>
</dbReference>
<name>A0AAD7F5X0_9AGAR</name>
<keyword evidence="2" id="KW-1185">Reference proteome</keyword>
<evidence type="ECO:0000313" key="2">
    <source>
        <dbReference type="Proteomes" id="UP001221142"/>
    </source>
</evidence>
<protein>
    <submittedName>
        <fullName evidence="1">Uncharacterized protein</fullName>
    </submittedName>
</protein>
<accession>A0AAD7F5X0</accession>
<dbReference type="Proteomes" id="UP001221142">
    <property type="component" value="Unassembled WGS sequence"/>
</dbReference>
<evidence type="ECO:0000313" key="1">
    <source>
        <dbReference type="EMBL" id="KAJ7603670.1"/>
    </source>
</evidence>
<organism evidence="1 2">
    <name type="scientific">Roridomyces roridus</name>
    <dbReference type="NCBI Taxonomy" id="1738132"/>
    <lineage>
        <taxon>Eukaryota</taxon>
        <taxon>Fungi</taxon>
        <taxon>Dikarya</taxon>
        <taxon>Basidiomycota</taxon>
        <taxon>Agaricomycotina</taxon>
        <taxon>Agaricomycetes</taxon>
        <taxon>Agaricomycetidae</taxon>
        <taxon>Agaricales</taxon>
        <taxon>Marasmiineae</taxon>
        <taxon>Mycenaceae</taxon>
        <taxon>Roridomyces</taxon>
    </lineage>
</organism>